<dbReference type="SMART" id="SM00044">
    <property type="entry name" value="CYCc"/>
    <property type="match status" value="1"/>
</dbReference>
<dbReference type="STRING" id="100053.GCA_002009845_02766"/>
<dbReference type="PANTHER" id="PTHR43081">
    <property type="entry name" value="ADENYLATE CYCLASE, TERMINAL-DIFFERENTIATION SPECIFIC-RELATED"/>
    <property type="match status" value="1"/>
</dbReference>
<dbReference type="Gene3D" id="3.30.70.1230">
    <property type="entry name" value="Nucleotide cyclase"/>
    <property type="match status" value="1"/>
</dbReference>
<organism evidence="2 3">
    <name type="scientific">Leptospira alexanderi serovar Manhao 3 str. L 60</name>
    <dbReference type="NCBI Taxonomy" id="1049759"/>
    <lineage>
        <taxon>Bacteria</taxon>
        <taxon>Pseudomonadati</taxon>
        <taxon>Spirochaetota</taxon>
        <taxon>Spirochaetia</taxon>
        <taxon>Leptospirales</taxon>
        <taxon>Leptospiraceae</taxon>
        <taxon>Leptospira</taxon>
    </lineage>
</organism>
<sequence length="658" mass="76317">MCCFFLLKNIYKGIFELTEIRSNGKRKLNIEVNKIKSSKISDLTDYLNKYPWSPEWTQFAKPIDSLWEFELDVKVEALWPWLIDTSSFNKRIGIPEMKFVEKEGKLFGSSKNAGILMEWEEIPWEWEYCKGLNNARIYKKGLARYVRTRYILEKLSENKTKLIVYFGWIPKGLLGKLILPFEMKRLYQSYRKGLAGVLEDINTRKKDESFLLNLNKSLKETAPISENLKLKQIKTNLIREGIDPDLIDRVIHYILFEDENELYRIRIKKLTSEWKLPLESLLVLFLHGCKQGLFTLSWDVICPHCRGVRSELSNLGDVPSKDFCDICGIDFESTKLNTIEVTFHIHPSIRKIQKRYFCAAEPAAKAHIWFQRTVQPGKEYITNLLLNEGIFRLRVAGEKRYNLLELQPSSSENFRWAADQLEEELTAKPMPTAQIYNTEKSPRTFIIEERKEDSISLRPAELFNFQDFRDLFTEQAIASDLQLDIGVQTILFTDIVGSTRFYIAKGDSGAFKEVREHFVQVFRIIKEHKGAVVKTIGDAVMASFSSPLHSLLASIELQKIFQISSENRIQIRVSVHLGQCLAVNLNSNIDYFGSTVNYASKLQGITEAGEITFSEAMFRDEEIRNHLKMTGMKVKKVPFKLPLFQKEDSAYKLISKYF</sequence>
<accession>V6I8K3</accession>
<dbReference type="Pfam" id="PF00211">
    <property type="entry name" value="Guanylate_cyc"/>
    <property type="match status" value="1"/>
</dbReference>
<dbReference type="AlphaFoldDB" id="V6I8K3"/>
<dbReference type="SUPFAM" id="SSF55073">
    <property type="entry name" value="Nucleotide cyclase"/>
    <property type="match status" value="1"/>
</dbReference>
<evidence type="ECO:0000259" key="1">
    <source>
        <dbReference type="PROSITE" id="PS50125"/>
    </source>
</evidence>
<proteinExistence type="predicted"/>
<keyword evidence="3" id="KW-1185">Reference proteome</keyword>
<dbReference type="Proteomes" id="UP000018747">
    <property type="component" value="Unassembled WGS sequence"/>
</dbReference>
<dbReference type="Pfam" id="PF19363">
    <property type="entry name" value="DUF5939"/>
    <property type="match status" value="1"/>
</dbReference>
<dbReference type="InterPro" id="IPR029787">
    <property type="entry name" value="Nucleotide_cyclase"/>
</dbReference>
<dbReference type="InterPro" id="IPR001054">
    <property type="entry name" value="A/G_cyclase"/>
</dbReference>
<evidence type="ECO:0000313" key="3">
    <source>
        <dbReference type="Proteomes" id="UP000018747"/>
    </source>
</evidence>
<comment type="caution">
    <text evidence="2">The sequence shown here is derived from an EMBL/GenBank/DDBJ whole genome shotgun (WGS) entry which is preliminary data.</text>
</comment>
<evidence type="ECO:0000313" key="2">
    <source>
        <dbReference type="EMBL" id="EQA63484.1"/>
    </source>
</evidence>
<dbReference type="GO" id="GO:0035556">
    <property type="term" value="P:intracellular signal transduction"/>
    <property type="evidence" value="ECO:0007669"/>
    <property type="project" value="InterPro"/>
</dbReference>
<name>V6I8K3_9LEPT</name>
<dbReference type="PANTHER" id="PTHR43081:SF19">
    <property type="entry name" value="PH-SENSITIVE ADENYLATE CYCLASE RV1264"/>
    <property type="match status" value="1"/>
</dbReference>
<reference evidence="2" key="1">
    <citation type="submission" date="2013-05" db="EMBL/GenBank/DDBJ databases">
        <authorList>
            <person name="Harkins D.M."/>
            <person name="Durkin A.S."/>
            <person name="Brinkac L.M."/>
            <person name="Haft D.H."/>
            <person name="Selengut J.D."/>
            <person name="Sanka R."/>
            <person name="DePew J."/>
            <person name="Purushe J."/>
            <person name="Hartskeerl R.A."/>
            <person name="Ahmed A."/>
            <person name="van der Linden H."/>
            <person name="Goris M.G.A."/>
            <person name="Vinetz J.M."/>
            <person name="Sutton G.G."/>
            <person name="Nierman W.C."/>
            <person name="Fouts D.E."/>
        </authorList>
    </citation>
    <scope>NUCLEOTIDE SEQUENCE [LARGE SCALE GENOMIC DNA]</scope>
    <source>
        <strain evidence="2">L 60</strain>
    </source>
</reference>
<dbReference type="InterPro" id="IPR050697">
    <property type="entry name" value="Adenylyl/Guanylyl_Cyclase_3/4"/>
</dbReference>
<dbReference type="CDD" id="cd07302">
    <property type="entry name" value="CHD"/>
    <property type="match status" value="1"/>
</dbReference>
<gene>
    <name evidence="2" type="ORF">LEP1GSC062_2413</name>
</gene>
<dbReference type="InterPro" id="IPR045983">
    <property type="entry name" value="GUC-dom-containing_N"/>
</dbReference>
<dbReference type="PROSITE" id="PS50125">
    <property type="entry name" value="GUANYLATE_CYCLASE_2"/>
    <property type="match status" value="1"/>
</dbReference>
<dbReference type="GO" id="GO:0006171">
    <property type="term" value="P:cAMP biosynthetic process"/>
    <property type="evidence" value="ECO:0007669"/>
    <property type="project" value="TreeGrafter"/>
</dbReference>
<dbReference type="GO" id="GO:0004016">
    <property type="term" value="F:adenylate cyclase activity"/>
    <property type="evidence" value="ECO:0007669"/>
    <property type="project" value="UniProtKB-ARBA"/>
</dbReference>
<protein>
    <submittedName>
        <fullName evidence="2">Adenylate/guanylate cyclase catalytic domain protein</fullName>
    </submittedName>
</protein>
<feature type="domain" description="Guanylate cyclase" evidence="1">
    <location>
        <begin position="489"/>
        <end position="603"/>
    </location>
</feature>
<dbReference type="EMBL" id="AHMT02000017">
    <property type="protein sequence ID" value="EQA63484.1"/>
    <property type="molecule type" value="Genomic_DNA"/>
</dbReference>